<reference evidence="1 2" key="1">
    <citation type="submission" date="2015-01" db="EMBL/GenBank/DDBJ databases">
        <title>Evolution of Trichinella species and genotypes.</title>
        <authorList>
            <person name="Korhonen P.K."/>
            <person name="Edoardo P."/>
            <person name="Giuseppe L.R."/>
            <person name="Gasser R.B."/>
        </authorList>
    </citation>
    <scope>NUCLEOTIDE SEQUENCE [LARGE SCALE GENOMIC DNA]</scope>
    <source>
        <strain evidence="1">ISS141</strain>
    </source>
</reference>
<proteinExistence type="predicted"/>
<evidence type="ECO:0000313" key="1">
    <source>
        <dbReference type="EMBL" id="KRX91091.1"/>
    </source>
</evidence>
<dbReference type="AlphaFoldDB" id="A0A0V0XT67"/>
<evidence type="ECO:0000313" key="2">
    <source>
        <dbReference type="Proteomes" id="UP000054815"/>
    </source>
</evidence>
<comment type="caution">
    <text evidence="1">The sequence shown here is derived from an EMBL/GenBank/DDBJ whole genome shotgun (WGS) entry which is preliminary data.</text>
</comment>
<accession>A0A0V0XT67</accession>
<name>A0A0V0XT67_TRIPS</name>
<sequence length="35" mass="3857">MTVGASDWSPPGLKRRLRRFAIAVCQGTKSGKFSF</sequence>
<dbReference type="Proteomes" id="UP000054815">
    <property type="component" value="Unassembled WGS sequence"/>
</dbReference>
<protein>
    <submittedName>
        <fullName evidence="1">Uncharacterized protein</fullName>
    </submittedName>
</protein>
<gene>
    <name evidence="1" type="ORF">T4E_9327</name>
</gene>
<dbReference type="EMBL" id="JYDU01000147">
    <property type="protein sequence ID" value="KRX91091.1"/>
    <property type="molecule type" value="Genomic_DNA"/>
</dbReference>
<organism evidence="1 2">
    <name type="scientific">Trichinella pseudospiralis</name>
    <name type="common">Parasitic roundworm</name>
    <dbReference type="NCBI Taxonomy" id="6337"/>
    <lineage>
        <taxon>Eukaryota</taxon>
        <taxon>Metazoa</taxon>
        <taxon>Ecdysozoa</taxon>
        <taxon>Nematoda</taxon>
        <taxon>Enoplea</taxon>
        <taxon>Dorylaimia</taxon>
        <taxon>Trichinellida</taxon>
        <taxon>Trichinellidae</taxon>
        <taxon>Trichinella</taxon>
    </lineage>
</organism>